<evidence type="ECO:0000256" key="2">
    <source>
        <dbReference type="PROSITE-ProRule" id="PRU00176"/>
    </source>
</evidence>
<organism evidence="5 6">
    <name type="scientific">Drosophila madeirensis</name>
    <name type="common">Fruit fly</name>
    <dbReference type="NCBI Taxonomy" id="30013"/>
    <lineage>
        <taxon>Eukaryota</taxon>
        <taxon>Metazoa</taxon>
        <taxon>Ecdysozoa</taxon>
        <taxon>Arthropoda</taxon>
        <taxon>Hexapoda</taxon>
        <taxon>Insecta</taxon>
        <taxon>Pterygota</taxon>
        <taxon>Neoptera</taxon>
        <taxon>Endopterygota</taxon>
        <taxon>Diptera</taxon>
        <taxon>Brachycera</taxon>
        <taxon>Muscomorpha</taxon>
        <taxon>Ephydroidea</taxon>
        <taxon>Drosophilidae</taxon>
        <taxon>Drosophila</taxon>
        <taxon>Sophophora</taxon>
    </lineage>
</organism>
<dbReference type="GO" id="GO:0005737">
    <property type="term" value="C:cytoplasm"/>
    <property type="evidence" value="ECO:0007669"/>
    <property type="project" value="TreeGrafter"/>
</dbReference>
<dbReference type="PROSITE" id="PS50102">
    <property type="entry name" value="RRM"/>
    <property type="match status" value="1"/>
</dbReference>
<dbReference type="AlphaFoldDB" id="A0AAU9G5I5"/>
<gene>
    <name evidence="5" type="ORF">DMAD_02186</name>
</gene>
<evidence type="ECO:0000313" key="5">
    <source>
        <dbReference type="EMBL" id="BFG02771.1"/>
    </source>
</evidence>
<dbReference type="PANTHER" id="PTHR15481">
    <property type="entry name" value="RIBONUCLEIC ACID BINDING PROTEIN S1"/>
    <property type="match status" value="1"/>
</dbReference>
<evidence type="ECO:0000313" key="6">
    <source>
        <dbReference type="Proteomes" id="UP001500889"/>
    </source>
</evidence>
<evidence type="ECO:0000256" key="1">
    <source>
        <dbReference type="ARBA" id="ARBA00022884"/>
    </source>
</evidence>
<sequence length="287" mass="32451">MSEGNTKFESFGEDSTTVQPDIDWATVEGQRCKPPCVHTPVVGWIPLSSFKIYIGNLGPLVNQENIGQIFGHFGEMRTVEFPTDRHPINPQGRGFAFVHYVCPSDCTRAIEHMNGRKVGDTNIVVLPFQKRDAGPGSRSMGSRRRFDSRRQRSPSSHYNSSRYRRERSRSPRSESRRQSDSRSITRQRGDSPITPPRRRSNIYPVATGGPSSPHLPVVYLGEPKPPNLQPLFPRELETNTNEMEVFHFPGSTALQDAKNRHDKEMSDLYNYLDTIKGTIAKPNQGTK</sequence>
<dbReference type="GO" id="GO:0003723">
    <property type="term" value="F:RNA binding"/>
    <property type="evidence" value="ECO:0007669"/>
    <property type="project" value="UniProtKB-UniRule"/>
</dbReference>
<dbReference type="SUPFAM" id="SSF54928">
    <property type="entry name" value="RNA-binding domain, RBD"/>
    <property type="match status" value="1"/>
</dbReference>
<reference evidence="5 6" key="1">
    <citation type="submission" date="2024-02" db="EMBL/GenBank/DDBJ databases">
        <title>A chromosome-level genome assembly of Drosophila madeirensis, a fruit fly species endemic to Madeira island.</title>
        <authorList>
            <person name="Tomihara K."/>
            <person name="Llopart A."/>
            <person name="Yamamoto D."/>
        </authorList>
    </citation>
    <scope>NUCLEOTIDE SEQUENCE [LARGE SCALE GENOMIC DNA]</scope>
    <source>
        <strain evidence="5 6">RF1</strain>
    </source>
</reference>
<dbReference type="Pfam" id="PF00076">
    <property type="entry name" value="RRM_1"/>
    <property type="match status" value="1"/>
</dbReference>
<dbReference type="GO" id="GO:0061574">
    <property type="term" value="C:ASAP complex"/>
    <property type="evidence" value="ECO:0007669"/>
    <property type="project" value="TreeGrafter"/>
</dbReference>
<dbReference type="InterPro" id="IPR012677">
    <property type="entry name" value="Nucleotide-bd_a/b_plait_sf"/>
</dbReference>
<dbReference type="EMBL" id="AP029266">
    <property type="protein sequence ID" value="BFG02771.1"/>
    <property type="molecule type" value="Genomic_DNA"/>
</dbReference>
<accession>A0AAU9G5I5</accession>
<dbReference type="SMART" id="SM00360">
    <property type="entry name" value="RRM"/>
    <property type="match status" value="1"/>
</dbReference>
<protein>
    <submittedName>
        <fullName evidence="5">RNA-binding protein with serine-rich domain 1-like</fullName>
    </submittedName>
</protein>
<proteinExistence type="predicted"/>
<keyword evidence="1 2" id="KW-0694">RNA-binding</keyword>
<feature type="domain" description="RRM" evidence="4">
    <location>
        <begin position="50"/>
        <end position="131"/>
    </location>
</feature>
<dbReference type="Proteomes" id="UP001500889">
    <property type="component" value="Chromosome A"/>
</dbReference>
<keyword evidence="6" id="KW-1185">Reference proteome</keyword>
<dbReference type="GO" id="GO:0005654">
    <property type="term" value="C:nucleoplasm"/>
    <property type="evidence" value="ECO:0007669"/>
    <property type="project" value="TreeGrafter"/>
</dbReference>
<evidence type="ECO:0000259" key="4">
    <source>
        <dbReference type="PROSITE" id="PS50102"/>
    </source>
</evidence>
<feature type="compositionally biased region" description="Basic and acidic residues" evidence="3">
    <location>
        <begin position="168"/>
        <end position="180"/>
    </location>
</feature>
<dbReference type="PANTHER" id="PTHR15481:SF0">
    <property type="entry name" value="LD23870P-RELATED"/>
    <property type="match status" value="1"/>
</dbReference>
<dbReference type="GO" id="GO:0000398">
    <property type="term" value="P:mRNA splicing, via spliceosome"/>
    <property type="evidence" value="ECO:0007669"/>
    <property type="project" value="TreeGrafter"/>
</dbReference>
<dbReference type="InterPro" id="IPR000504">
    <property type="entry name" value="RRM_dom"/>
</dbReference>
<dbReference type="Gene3D" id="3.30.70.330">
    <property type="match status" value="1"/>
</dbReference>
<evidence type="ECO:0000256" key="3">
    <source>
        <dbReference type="SAM" id="MobiDB-lite"/>
    </source>
</evidence>
<feature type="region of interest" description="Disordered" evidence="3">
    <location>
        <begin position="128"/>
        <end position="211"/>
    </location>
</feature>
<name>A0AAU9G5I5_DROMD</name>
<dbReference type="InterPro" id="IPR035979">
    <property type="entry name" value="RBD_domain_sf"/>
</dbReference>